<dbReference type="Proteomes" id="UP000294929">
    <property type="component" value="Unassembled WGS sequence"/>
</dbReference>
<dbReference type="Gene3D" id="3.40.50.2000">
    <property type="entry name" value="Glycogen Phosphorylase B"/>
    <property type="match status" value="2"/>
</dbReference>
<dbReference type="GO" id="GO:0008194">
    <property type="term" value="F:UDP-glycosyltransferase activity"/>
    <property type="evidence" value="ECO:0007669"/>
    <property type="project" value="InterPro"/>
</dbReference>
<dbReference type="GO" id="GO:0009247">
    <property type="term" value="P:glycolipid biosynthetic process"/>
    <property type="evidence" value="ECO:0007669"/>
    <property type="project" value="UniProtKB-ARBA"/>
</dbReference>
<dbReference type="Pfam" id="PF00201">
    <property type="entry name" value="UDPGT"/>
    <property type="match status" value="1"/>
</dbReference>
<dbReference type="InterPro" id="IPR050426">
    <property type="entry name" value="Glycosyltransferase_28"/>
</dbReference>
<dbReference type="GO" id="GO:0016020">
    <property type="term" value="C:membrane"/>
    <property type="evidence" value="ECO:0007669"/>
    <property type="project" value="GOC"/>
</dbReference>
<dbReference type="AlphaFoldDB" id="A0A4R5W9C3"/>
<evidence type="ECO:0000313" key="3">
    <source>
        <dbReference type="EMBL" id="TDK85650.1"/>
    </source>
</evidence>
<accession>A0A4R5W9C3</accession>
<gene>
    <name evidence="3" type="ORF">EUA03_21755</name>
</gene>
<dbReference type="NCBIfam" id="TIGR01426">
    <property type="entry name" value="MGT"/>
    <property type="match status" value="1"/>
</dbReference>
<protein>
    <submittedName>
        <fullName evidence="3">Glycosyl transferase</fullName>
    </submittedName>
</protein>
<evidence type="ECO:0000313" key="4">
    <source>
        <dbReference type="Proteomes" id="UP000294929"/>
    </source>
</evidence>
<dbReference type="GO" id="GO:0017000">
    <property type="term" value="P:antibiotic biosynthetic process"/>
    <property type="evidence" value="ECO:0007669"/>
    <property type="project" value="UniProtKB-ARBA"/>
</dbReference>
<organism evidence="3 4">
    <name type="scientific">Mycolicibacterium mucogenicum</name>
    <name type="common">Mycobacterium mucogenicum</name>
    <dbReference type="NCBI Taxonomy" id="56689"/>
    <lineage>
        <taxon>Bacteria</taxon>
        <taxon>Bacillati</taxon>
        <taxon>Actinomycetota</taxon>
        <taxon>Actinomycetes</taxon>
        <taxon>Mycobacteriales</taxon>
        <taxon>Mycobacteriaceae</taxon>
        <taxon>Mycolicibacterium</taxon>
    </lineage>
</organism>
<dbReference type="EMBL" id="SDLO01000023">
    <property type="protein sequence ID" value="TDK85650.1"/>
    <property type="molecule type" value="Genomic_DNA"/>
</dbReference>
<comment type="similarity">
    <text evidence="1">Belongs to the UDP-glycosyltransferase family.</text>
</comment>
<proteinExistence type="inferred from homology"/>
<dbReference type="SUPFAM" id="SSF53756">
    <property type="entry name" value="UDP-Glycosyltransferase/glycogen phosphorylase"/>
    <property type="match status" value="1"/>
</dbReference>
<evidence type="ECO:0000256" key="1">
    <source>
        <dbReference type="ARBA" id="ARBA00009995"/>
    </source>
</evidence>
<dbReference type="InterPro" id="IPR002213">
    <property type="entry name" value="UDP_glucos_trans"/>
</dbReference>
<sequence>MCLGKSIGNGCPAMHVLFTTPPTPGHVYPTLPLVENLVDRGHRVTYISGPSLTSELHLTGASVVDLGWEPDTTALAATGFTAETLSADLRAFLAAARTLTPHLLDVLAADPPDVVCADSVPLGELLAGIFEAPIVSLVPTLATNTAFTPAELIDGFTPNHPGMGRYFGELTDWFTSYGQPVPNGHDIDSTPASPSLVFVPREFQIAADTFDDSFHFIGPSVPHRARRTPPWQPPPSDAPVLLVSLGTAFNNRPDFFATCADVFADSAFHVVIALGNHIDPAELGTLPPNVEVHRQVPQLAVLRHVAAFITHAGMGSVMEALYHQVPTVAVPQVREQSVNAGRIDQLGLGARIASPTPGYLRDVTERIAANLDIRANLAAMKNAIDQAGGAVSGADVIEAARTR</sequence>
<dbReference type="PANTHER" id="PTHR48050">
    <property type="entry name" value="STEROL 3-BETA-GLUCOSYLTRANSFERASE"/>
    <property type="match status" value="1"/>
</dbReference>
<dbReference type="InterPro" id="IPR006326">
    <property type="entry name" value="UDPGT_MGT-like"/>
</dbReference>
<comment type="caution">
    <text evidence="3">The sequence shown here is derived from an EMBL/GenBank/DDBJ whole genome shotgun (WGS) entry which is preliminary data.</text>
</comment>
<dbReference type="FunFam" id="3.40.50.2000:FF:000072">
    <property type="entry name" value="Glycosyl transferase"/>
    <property type="match status" value="1"/>
</dbReference>
<name>A0A4R5W9C3_MYCMU</name>
<dbReference type="PANTHER" id="PTHR48050:SF13">
    <property type="entry name" value="STEROL 3-BETA-GLUCOSYLTRANSFERASE UGT80A2"/>
    <property type="match status" value="1"/>
</dbReference>
<evidence type="ECO:0000256" key="2">
    <source>
        <dbReference type="ARBA" id="ARBA00022679"/>
    </source>
</evidence>
<dbReference type="GO" id="GO:0016758">
    <property type="term" value="F:hexosyltransferase activity"/>
    <property type="evidence" value="ECO:0007669"/>
    <property type="project" value="InterPro"/>
</dbReference>
<reference evidence="3 4" key="1">
    <citation type="submission" date="2019-01" db="EMBL/GenBank/DDBJ databases">
        <title>High-quality-draft genome sequences of five non-tuberculosis mycobacteriaceae isolated from a nosocomial environment.</title>
        <authorList>
            <person name="Tiago I."/>
            <person name="Alarico S."/>
            <person name="Pereira S.G."/>
            <person name="Coelho C."/>
            <person name="Maranha A."/>
            <person name="Empadinhas N."/>
        </authorList>
    </citation>
    <scope>NUCLEOTIDE SEQUENCE [LARGE SCALE GENOMIC DNA]</scope>
    <source>
        <strain evidence="3 4">24AIII</strain>
    </source>
</reference>
<dbReference type="CDD" id="cd03784">
    <property type="entry name" value="GT1_Gtf-like"/>
    <property type="match status" value="1"/>
</dbReference>
<keyword evidence="2 3" id="KW-0808">Transferase</keyword>